<reference evidence="3 4" key="1">
    <citation type="submission" date="2016-10" db="EMBL/GenBank/DDBJ databases">
        <authorList>
            <person name="de Groot N.N."/>
        </authorList>
    </citation>
    <scope>NUCLEOTIDE SEQUENCE [LARGE SCALE GENOMIC DNA]</scope>
    <source>
        <strain evidence="3 4">CGMCC 1.8891</strain>
    </source>
</reference>
<accession>A0A1I3WJH7</accession>
<keyword evidence="1" id="KW-0472">Membrane</keyword>
<organism evidence="3 4">
    <name type="scientific">Celeribacter halophilus</name>
    <dbReference type="NCBI Taxonomy" id="576117"/>
    <lineage>
        <taxon>Bacteria</taxon>
        <taxon>Pseudomonadati</taxon>
        <taxon>Pseudomonadota</taxon>
        <taxon>Alphaproteobacteria</taxon>
        <taxon>Rhodobacterales</taxon>
        <taxon>Roseobacteraceae</taxon>
        <taxon>Celeribacter</taxon>
    </lineage>
</organism>
<sequence>MFEEITGEPWVQVALPYWPYLAGVAVVILVVVALKRLFRKRTTFVILDGSNVMYWHNRTPKLKTVRLAVDEAITKGYVPVVWFDANVGYLVSDKYMGPGRLANELGLSAKQVLVSPRGTPADPLILQMAKFDNIRIITNDRYRDWEDDFEILRQQDLLVRGHWSRGRVHLKGLPALG</sequence>
<keyword evidence="1" id="KW-0812">Transmembrane</keyword>
<evidence type="ECO:0000313" key="3">
    <source>
        <dbReference type="EMBL" id="SFK07510.1"/>
    </source>
</evidence>
<dbReference type="AlphaFoldDB" id="A0A1I3WJH7"/>
<keyword evidence="4" id="KW-1185">Reference proteome</keyword>
<proteinExistence type="predicted"/>
<dbReference type="Gene3D" id="3.40.50.11980">
    <property type="match status" value="1"/>
</dbReference>
<feature type="domain" description="RNase NYN" evidence="2">
    <location>
        <begin position="44"/>
        <end position="148"/>
    </location>
</feature>
<dbReference type="RefSeq" id="WP_066602199.1">
    <property type="nucleotide sequence ID" value="NZ_FORY01000026.1"/>
</dbReference>
<evidence type="ECO:0000313" key="4">
    <source>
        <dbReference type="Proteomes" id="UP000183299"/>
    </source>
</evidence>
<feature type="transmembrane region" description="Helical" evidence="1">
    <location>
        <begin position="17"/>
        <end position="34"/>
    </location>
</feature>
<protein>
    <submittedName>
        <fullName evidence="3">Zc3h12a-like Ribonuclease NYN domain-containing protein</fullName>
    </submittedName>
</protein>
<dbReference type="OrthoDB" id="5196680at2"/>
<gene>
    <name evidence="3" type="ORF">SAMN04488138_12615</name>
</gene>
<evidence type="ECO:0000259" key="2">
    <source>
        <dbReference type="Pfam" id="PF11977"/>
    </source>
</evidence>
<keyword evidence="1" id="KW-1133">Transmembrane helix</keyword>
<dbReference type="EMBL" id="FORY01000026">
    <property type="protein sequence ID" value="SFK07510.1"/>
    <property type="molecule type" value="Genomic_DNA"/>
</dbReference>
<dbReference type="InterPro" id="IPR021869">
    <property type="entry name" value="RNase_Zc3h12_NYN"/>
</dbReference>
<name>A0A1I3WJH7_9RHOB</name>
<dbReference type="Proteomes" id="UP000183299">
    <property type="component" value="Unassembled WGS sequence"/>
</dbReference>
<dbReference type="Pfam" id="PF11977">
    <property type="entry name" value="RNase_Zc3h12a"/>
    <property type="match status" value="1"/>
</dbReference>
<evidence type="ECO:0000256" key="1">
    <source>
        <dbReference type="SAM" id="Phobius"/>
    </source>
</evidence>
<dbReference type="GeneID" id="98666757"/>